<sequence>MRAPTFIPILTAILGIGAGIVGIGISLLLFLASPIAGLFGLLFIGLYIGAYYLLLRKSPLNPHAGFRWAALCFIWGGGVSMALITLVGAPILDLTEKLGIFAFAASFGGAYPEELIKALGVILIMASFRKLNKPWHGFVTGILVGLGFDTIENLGYGIVGANMHPDSDVAGVLQMWGLRTLAGPGLHSVLTGFAGYGIGLAMCSIAMSNRQRLLHALKWLALAFSIHFLWNIAWPNLTLQYASVIILVIVSYTLFIRLWRRLSKEAAAYRELPTTPITNLKELNQHWPMPPTTTADSPTIKIAATS</sequence>
<accession>A0ABU2B701</accession>
<evidence type="ECO:0000313" key="3">
    <source>
        <dbReference type="Proteomes" id="UP001183619"/>
    </source>
</evidence>
<reference evidence="2 3" key="1">
    <citation type="submission" date="2023-07" db="EMBL/GenBank/DDBJ databases">
        <title>Sequencing the genomes of 1000 actinobacteria strains.</title>
        <authorList>
            <person name="Klenk H.-P."/>
        </authorList>
    </citation>
    <scope>NUCLEOTIDE SEQUENCE [LARGE SCALE GENOMIC DNA]</scope>
    <source>
        <strain evidence="2 3">DSM 44508</strain>
    </source>
</reference>
<feature type="transmembrane region" description="Helical" evidence="1">
    <location>
        <begin position="138"/>
        <end position="159"/>
    </location>
</feature>
<comment type="caution">
    <text evidence="2">The sequence shown here is derived from an EMBL/GenBank/DDBJ whole genome shotgun (WGS) entry which is preliminary data.</text>
</comment>
<organism evidence="2 3">
    <name type="scientific">Corynebacterium felinum</name>
    <dbReference type="NCBI Taxonomy" id="131318"/>
    <lineage>
        <taxon>Bacteria</taxon>
        <taxon>Bacillati</taxon>
        <taxon>Actinomycetota</taxon>
        <taxon>Actinomycetes</taxon>
        <taxon>Mycobacteriales</taxon>
        <taxon>Corynebacteriaceae</taxon>
        <taxon>Corynebacterium</taxon>
    </lineage>
</organism>
<feature type="transmembrane region" description="Helical" evidence="1">
    <location>
        <begin position="66"/>
        <end position="92"/>
    </location>
</feature>
<keyword evidence="1" id="KW-0472">Membrane</keyword>
<gene>
    <name evidence="2" type="ORF">J2S37_000935</name>
</gene>
<dbReference type="RefSeq" id="WP_277103426.1">
    <property type="nucleotide sequence ID" value="NZ_BAAAJS010000079.1"/>
</dbReference>
<keyword evidence="1" id="KW-1133">Transmembrane helix</keyword>
<feature type="transmembrane region" description="Helical" evidence="1">
    <location>
        <begin position="35"/>
        <end position="54"/>
    </location>
</feature>
<feature type="transmembrane region" description="Helical" evidence="1">
    <location>
        <begin position="185"/>
        <end position="206"/>
    </location>
</feature>
<evidence type="ECO:0000313" key="2">
    <source>
        <dbReference type="EMBL" id="MDR7354397.1"/>
    </source>
</evidence>
<dbReference type="Proteomes" id="UP001183619">
    <property type="component" value="Unassembled WGS sequence"/>
</dbReference>
<feature type="transmembrane region" description="Helical" evidence="1">
    <location>
        <begin position="7"/>
        <end position="29"/>
    </location>
</feature>
<dbReference type="InterPro" id="IPR026898">
    <property type="entry name" value="PrsW"/>
</dbReference>
<name>A0ABU2B701_9CORY</name>
<feature type="transmembrane region" description="Helical" evidence="1">
    <location>
        <begin position="239"/>
        <end position="259"/>
    </location>
</feature>
<feature type="transmembrane region" description="Helical" evidence="1">
    <location>
        <begin position="213"/>
        <end position="233"/>
    </location>
</feature>
<dbReference type="EMBL" id="JAVDYF010000001">
    <property type="protein sequence ID" value="MDR7354397.1"/>
    <property type="molecule type" value="Genomic_DNA"/>
</dbReference>
<keyword evidence="3" id="KW-1185">Reference proteome</keyword>
<proteinExistence type="predicted"/>
<evidence type="ECO:0000256" key="1">
    <source>
        <dbReference type="SAM" id="Phobius"/>
    </source>
</evidence>
<dbReference type="Pfam" id="PF13367">
    <property type="entry name" value="PrsW-protease"/>
    <property type="match status" value="1"/>
</dbReference>
<keyword evidence="1" id="KW-0812">Transmembrane</keyword>
<feature type="transmembrane region" description="Helical" evidence="1">
    <location>
        <begin position="98"/>
        <end position="126"/>
    </location>
</feature>
<dbReference type="PANTHER" id="PTHR36844">
    <property type="entry name" value="PROTEASE PRSW"/>
    <property type="match status" value="1"/>
</dbReference>
<protein>
    <submittedName>
        <fullName evidence="2">RsiW-degrading membrane proteinase PrsW (M82 family)</fullName>
    </submittedName>
</protein>
<dbReference type="PANTHER" id="PTHR36844:SF1">
    <property type="entry name" value="PROTEASE PRSW"/>
    <property type="match status" value="1"/>
</dbReference>